<evidence type="ECO:0000313" key="3">
    <source>
        <dbReference type="Proteomes" id="UP001500212"/>
    </source>
</evidence>
<dbReference type="EMBL" id="BAABHJ010000002">
    <property type="protein sequence ID" value="GAA4602133.1"/>
    <property type="molecule type" value="Genomic_DNA"/>
</dbReference>
<sequence length="72" mass="7696">MVVPFGSARERRSRTTYRPTATPERSTHVDTAFTGTTSSFSGTASGKVAVVAVVRQRVFAVAPWPDATEPLA</sequence>
<dbReference type="Proteomes" id="UP001500212">
    <property type="component" value="Unassembled WGS sequence"/>
</dbReference>
<evidence type="ECO:0000313" key="2">
    <source>
        <dbReference type="EMBL" id="GAA4602133.1"/>
    </source>
</evidence>
<organism evidence="2 3">
    <name type="scientific">Actinoallomurus liliacearum</name>
    <dbReference type="NCBI Taxonomy" id="1080073"/>
    <lineage>
        <taxon>Bacteria</taxon>
        <taxon>Bacillati</taxon>
        <taxon>Actinomycetota</taxon>
        <taxon>Actinomycetes</taxon>
        <taxon>Streptosporangiales</taxon>
        <taxon>Thermomonosporaceae</taxon>
        <taxon>Actinoallomurus</taxon>
    </lineage>
</organism>
<gene>
    <name evidence="2" type="ORF">GCM10023195_06200</name>
</gene>
<protein>
    <submittedName>
        <fullName evidence="2">Uncharacterized protein</fullName>
    </submittedName>
</protein>
<keyword evidence="3" id="KW-1185">Reference proteome</keyword>
<evidence type="ECO:0000256" key="1">
    <source>
        <dbReference type="SAM" id="MobiDB-lite"/>
    </source>
</evidence>
<reference evidence="3" key="1">
    <citation type="journal article" date="2019" name="Int. J. Syst. Evol. Microbiol.">
        <title>The Global Catalogue of Microorganisms (GCM) 10K type strain sequencing project: providing services to taxonomists for standard genome sequencing and annotation.</title>
        <authorList>
            <consortium name="The Broad Institute Genomics Platform"/>
            <consortium name="The Broad Institute Genome Sequencing Center for Infectious Disease"/>
            <person name="Wu L."/>
            <person name="Ma J."/>
        </authorList>
    </citation>
    <scope>NUCLEOTIDE SEQUENCE [LARGE SCALE GENOMIC DNA]</scope>
    <source>
        <strain evidence="3">JCM 17938</strain>
    </source>
</reference>
<accession>A0ABP8TA23</accession>
<proteinExistence type="predicted"/>
<comment type="caution">
    <text evidence="2">The sequence shown here is derived from an EMBL/GenBank/DDBJ whole genome shotgun (WGS) entry which is preliminary data.</text>
</comment>
<name>A0ABP8TA23_9ACTN</name>
<feature type="region of interest" description="Disordered" evidence="1">
    <location>
        <begin position="1"/>
        <end position="27"/>
    </location>
</feature>